<dbReference type="EMBL" id="MU118063">
    <property type="protein sequence ID" value="KAF9646269.1"/>
    <property type="molecule type" value="Genomic_DNA"/>
</dbReference>
<protein>
    <submittedName>
        <fullName evidence="1">Trehalose phosphorylase</fullName>
    </submittedName>
</protein>
<sequence length="729" mass="80791">MPHTPQPFQSKFSSAARRRLSSLDDSVRPPAIASLQVSPMWAGIAGAAVNNGTGFEIAISIHDSVYNTDFSSEVVTAYPNDSEKTSNAVEAHIVDTLREFSSEHLCKFLGAGITMSLLAEAPNLCTRLWLELDIVPVVFNIKPFHTESLTRTNLKHRLSATGSYVASGAETPNLLLVDKPDTGNLQSGVTQKVPLQRTIDEQADSAARKCLMYYGPGNNPRLAIAARNQVAVDVGGKIHLVDDLEEYRKTVGESTWNCVIKMADELRDNKVKIGFFSSTPQGGGVALMRHALIRFLSALDVDAAWYVPNPSPAVFRTTKNNHNILQGVADPDLRLTVEAKAAFDAWILKNGLRWTAEGGPLAPGGVDIAFIDDPQMPGLIPLIKKTRPDLPIIYRSHIEIRSDLIHKKGSPQEEVWEYLWNNIKHADIFISHPVRNFVPDDVPVETLALLGAATDWLDGLNKKLGIWDSQYYMGEFRTMCVKERTNELRWPGRKYVVQVARFDPSKGIPHVLESYAKFRKLLTASRRTEESQIPQLLICGHGAVDDPDASIIYDQVIHLIATKYEEYSKDIVVMRIPPSDQLLNALLDNAHVALQLSTREGFEVKVSEALHAGIPVIASRTGGIPLQIVDGKSGYLCTPGDNEKVAKHLFDLFTDPNLRKEMSQYAKTHVSDEVGTVGNAAAWLYLALMYCCRGEKLKPNGAWLNDLLRKECGEPYKPDEPRLPRDLKP</sequence>
<keyword evidence="2" id="KW-1185">Reference proteome</keyword>
<dbReference type="Proteomes" id="UP000886501">
    <property type="component" value="Unassembled WGS sequence"/>
</dbReference>
<organism evidence="1 2">
    <name type="scientific">Thelephora ganbajun</name>
    <name type="common">Ganba fungus</name>
    <dbReference type="NCBI Taxonomy" id="370292"/>
    <lineage>
        <taxon>Eukaryota</taxon>
        <taxon>Fungi</taxon>
        <taxon>Dikarya</taxon>
        <taxon>Basidiomycota</taxon>
        <taxon>Agaricomycotina</taxon>
        <taxon>Agaricomycetes</taxon>
        <taxon>Thelephorales</taxon>
        <taxon>Thelephoraceae</taxon>
        <taxon>Thelephora</taxon>
    </lineage>
</organism>
<reference evidence="1" key="1">
    <citation type="submission" date="2019-10" db="EMBL/GenBank/DDBJ databases">
        <authorList>
            <consortium name="DOE Joint Genome Institute"/>
            <person name="Kuo A."/>
            <person name="Miyauchi S."/>
            <person name="Kiss E."/>
            <person name="Drula E."/>
            <person name="Kohler A."/>
            <person name="Sanchez-Garcia M."/>
            <person name="Andreopoulos B."/>
            <person name="Barry K.W."/>
            <person name="Bonito G."/>
            <person name="Buee M."/>
            <person name="Carver A."/>
            <person name="Chen C."/>
            <person name="Cichocki N."/>
            <person name="Clum A."/>
            <person name="Culley D."/>
            <person name="Crous P.W."/>
            <person name="Fauchery L."/>
            <person name="Girlanda M."/>
            <person name="Hayes R."/>
            <person name="Keri Z."/>
            <person name="Labutti K."/>
            <person name="Lipzen A."/>
            <person name="Lombard V."/>
            <person name="Magnuson J."/>
            <person name="Maillard F."/>
            <person name="Morin E."/>
            <person name="Murat C."/>
            <person name="Nolan M."/>
            <person name="Ohm R."/>
            <person name="Pangilinan J."/>
            <person name="Pereira M."/>
            <person name="Perotto S."/>
            <person name="Peter M."/>
            <person name="Riley R."/>
            <person name="Sitrit Y."/>
            <person name="Stielow B."/>
            <person name="Szollosi G."/>
            <person name="Zifcakova L."/>
            <person name="Stursova M."/>
            <person name="Spatafora J.W."/>
            <person name="Tedersoo L."/>
            <person name="Vaario L.-M."/>
            <person name="Yamada A."/>
            <person name="Yan M."/>
            <person name="Wang P."/>
            <person name="Xu J."/>
            <person name="Bruns T."/>
            <person name="Baldrian P."/>
            <person name="Vilgalys R."/>
            <person name="Henrissat B."/>
            <person name="Grigoriev I.V."/>
            <person name="Hibbett D."/>
            <person name="Nagy L.G."/>
            <person name="Martin F.M."/>
        </authorList>
    </citation>
    <scope>NUCLEOTIDE SEQUENCE</scope>
    <source>
        <strain evidence="1">P2</strain>
    </source>
</reference>
<gene>
    <name evidence="1" type="ORF">BDM02DRAFT_3147742</name>
</gene>
<evidence type="ECO:0000313" key="2">
    <source>
        <dbReference type="Proteomes" id="UP000886501"/>
    </source>
</evidence>
<accession>A0ACB6Z961</accession>
<name>A0ACB6Z961_THEGA</name>
<reference evidence="1" key="2">
    <citation type="journal article" date="2020" name="Nat. Commun.">
        <title>Large-scale genome sequencing of mycorrhizal fungi provides insights into the early evolution of symbiotic traits.</title>
        <authorList>
            <person name="Miyauchi S."/>
            <person name="Kiss E."/>
            <person name="Kuo A."/>
            <person name="Drula E."/>
            <person name="Kohler A."/>
            <person name="Sanchez-Garcia M."/>
            <person name="Morin E."/>
            <person name="Andreopoulos B."/>
            <person name="Barry K.W."/>
            <person name="Bonito G."/>
            <person name="Buee M."/>
            <person name="Carver A."/>
            <person name="Chen C."/>
            <person name="Cichocki N."/>
            <person name="Clum A."/>
            <person name="Culley D."/>
            <person name="Crous P.W."/>
            <person name="Fauchery L."/>
            <person name="Girlanda M."/>
            <person name="Hayes R.D."/>
            <person name="Keri Z."/>
            <person name="LaButti K."/>
            <person name="Lipzen A."/>
            <person name="Lombard V."/>
            <person name="Magnuson J."/>
            <person name="Maillard F."/>
            <person name="Murat C."/>
            <person name="Nolan M."/>
            <person name="Ohm R.A."/>
            <person name="Pangilinan J."/>
            <person name="Pereira M.F."/>
            <person name="Perotto S."/>
            <person name="Peter M."/>
            <person name="Pfister S."/>
            <person name="Riley R."/>
            <person name="Sitrit Y."/>
            <person name="Stielow J.B."/>
            <person name="Szollosi G."/>
            <person name="Zifcakova L."/>
            <person name="Stursova M."/>
            <person name="Spatafora J.W."/>
            <person name="Tedersoo L."/>
            <person name="Vaario L.M."/>
            <person name="Yamada A."/>
            <person name="Yan M."/>
            <person name="Wang P."/>
            <person name="Xu J."/>
            <person name="Bruns T."/>
            <person name="Baldrian P."/>
            <person name="Vilgalys R."/>
            <person name="Dunand C."/>
            <person name="Henrissat B."/>
            <person name="Grigoriev I.V."/>
            <person name="Hibbett D."/>
            <person name="Nagy L.G."/>
            <person name="Martin F.M."/>
        </authorList>
    </citation>
    <scope>NUCLEOTIDE SEQUENCE</scope>
    <source>
        <strain evidence="1">P2</strain>
    </source>
</reference>
<comment type="caution">
    <text evidence="1">The sequence shown here is derived from an EMBL/GenBank/DDBJ whole genome shotgun (WGS) entry which is preliminary data.</text>
</comment>
<evidence type="ECO:0000313" key="1">
    <source>
        <dbReference type="EMBL" id="KAF9646269.1"/>
    </source>
</evidence>
<proteinExistence type="predicted"/>